<proteinExistence type="predicted"/>
<feature type="transmembrane region" description="Helical" evidence="1">
    <location>
        <begin position="7"/>
        <end position="26"/>
    </location>
</feature>
<keyword evidence="1" id="KW-0812">Transmembrane</keyword>
<keyword evidence="3" id="KW-1185">Reference proteome</keyword>
<gene>
    <name evidence="2" type="ORF">DRW42_27995</name>
</gene>
<keyword evidence="1" id="KW-1133">Transmembrane helix</keyword>
<evidence type="ECO:0000313" key="2">
    <source>
        <dbReference type="EMBL" id="RBQ01924.1"/>
    </source>
</evidence>
<dbReference type="Proteomes" id="UP000252081">
    <property type="component" value="Unassembled WGS sequence"/>
</dbReference>
<sequence>MKNAQKLIIGIILFAITAVGITIWYISDHILTEFNAQSVLKILAQIGSIAGIIVALIFLLVVSCLQKIKNPYLITLVVSLIFMLFVFICYWFILNMIFYEINGKQSFINQLFGA</sequence>
<reference evidence="2 3" key="1">
    <citation type="submission" date="2018-07" db="EMBL/GenBank/DDBJ databases">
        <title>A draft genome of a endophytic bacteria, a new species of Pedobacter.</title>
        <authorList>
            <person name="Zhang Z.D."/>
            <person name="Chen Z.J."/>
        </authorList>
    </citation>
    <scope>NUCLEOTIDE SEQUENCE [LARGE SCALE GENOMIC DNA]</scope>
    <source>
        <strain evidence="2 3">RS10</strain>
    </source>
</reference>
<keyword evidence="1" id="KW-0472">Membrane</keyword>
<evidence type="ECO:0000313" key="3">
    <source>
        <dbReference type="Proteomes" id="UP000252081"/>
    </source>
</evidence>
<accession>A0A366KLE6</accession>
<dbReference type="AlphaFoldDB" id="A0A366KLE6"/>
<feature type="transmembrane region" description="Helical" evidence="1">
    <location>
        <begin position="72"/>
        <end position="93"/>
    </location>
</feature>
<organism evidence="2 3">
    <name type="scientific">Pedobacter miscanthi</name>
    <dbReference type="NCBI Taxonomy" id="2259170"/>
    <lineage>
        <taxon>Bacteria</taxon>
        <taxon>Pseudomonadati</taxon>
        <taxon>Bacteroidota</taxon>
        <taxon>Sphingobacteriia</taxon>
        <taxon>Sphingobacteriales</taxon>
        <taxon>Sphingobacteriaceae</taxon>
        <taxon>Pedobacter</taxon>
    </lineage>
</organism>
<dbReference type="EMBL" id="QNQU01000050">
    <property type="protein sequence ID" value="RBQ01924.1"/>
    <property type="molecule type" value="Genomic_DNA"/>
</dbReference>
<dbReference type="OrthoDB" id="9979456at2"/>
<comment type="caution">
    <text evidence="2">The sequence shown here is derived from an EMBL/GenBank/DDBJ whole genome shotgun (WGS) entry which is preliminary data.</text>
</comment>
<dbReference type="RefSeq" id="WP_113952167.1">
    <property type="nucleotide sequence ID" value="NZ_QNQU01000050.1"/>
</dbReference>
<feature type="transmembrane region" description="Helical" evidence="1">
    <location>
        <begin position="46"/>
        <end position="65"/>
    </location>
</feature>
<name>A0A366KLE6_9SPHI</name>
<protein>
    <submittedName>
        <fullName evidence="2">Uncharacterized protein</fullName>
    </submittedName>
</protein>
<evidence type="ECO:0000256" key="1">
    <source>
        <dbReference type="SAM" id="Phobius"/>
    </source>
</evidence>